<dbReference type="GO" id="GO:0000155">
    <property type="term" value="F:phosphorelay sensor kinase activity"/>
    <property type="evidence" value="ECO:0007669"/>
    <property type="project" value="TreeGrafter"/>
</dbReference>
<dbReference type="Pfam" id="PF07495">
    <property type="entry name" value="Y_Y_Y"/>
    <property type="match status" value="1"/>
</dbReference>
<dbReference type="EMBL" id="FZPD01000003">
    <property type="protein sequence ID" value="SNS93503.1"/>
    <property type="molecule type" value="Genomic_DNA"/>
</dbReference>
<feature type="domain" description="HTH luxR-type" evidence="4">
    <location>
        <begin position="802"/>
        <end position="867"/>
    </location>
</feature>
<organism evidence="5 6">
    <name type="scientific">Ekhidna lutea</name>
    <dbReference type="NCBI Taxonomy" id="447679"/>
    <lineage>
        <taxon>Bacteria</taxon>
        <taxon>Pseudomonadati</taxon>
        <taxon>Bacteroidota</taxon>
        <taxon>Cytophagia</taxon>
        <taxon>Cytophagales</taxon>
        <taxon>Reichenbachiellaceae</taxon>
        <taxon>Ekhidna</taxon>
    </lineage>
</organism>
<evidence type="ECO:0000256" key="1">
    <source>
        <dbReference type="ARBA" id="ARBA00022553"/>
    </source>
</evidence>
<dbReference type="OrthoDB" id="900814at2"/>
<sequence length="867" mass="99313">MEFHRLTKEDGLPSNSVHCIFKDKQGFMWMGTVNGLCRYDGYEFKLYNQQNGYALPDDLINDIFQDSDGLIWIGTNSHGVSILDPKIDSITTFKHDPNDPNSIPGDRVRKIAEDVNGKIWIGFDNGIGLCNLDLKTGKAKNYDPFASVEKKGVKAIRAVVPDQWRPDTLWLATTSGLIAFDSKKERFHVIDHPLEKINRHGLFAAYQPDKNTILGGFYYAGIDEYQINNGMWNETYSDVDENIRTFDIAKKSNTEYWLAARKKGLAIYETQEKEIQFIDSDMDNHKSPFPGFTYTVVADEEKLWVGGVNGVSFYDGDAHKFPFVPLNFAQKEYGRITVATGEYDKIYLAGVSGEGLWEIDKKTKNQRVITNGMSDMVYGMLELEDKVIIIDVLRSLKYFDKATSEINPLRVKNMPESEIVMQSIHEWTSEYSLILTAYSGVYKLNLVTNEISPLFKINSQNIPRYHDMLVASDRKIWFSTDQDIVIYDPRNNSTTHFQPESISSKKNQLIYVVREDENLVKWIGSSNGLIKLENDEEELINTSNSNLPSNNVMEILFDENQSMWLGTNEGISKMDPINGEIINYNKADGLDHAGCFVKIDDYLLVGSYGGYSMFHPNSIQFSFDVPKVFFTDFKVRNQDYPLEKSLDYVDQINLSYTENFFSFEFTSPALSPRQKVQFAYQLEGLDKGWIIAEKSRQANYTNLDGGNYLFKVKARNRDGAWSEPRTISIFIGTPFWETWWFYSLCGLLIVGSGFVFYKIRVRILEHRAELEAQELRFEALQKRLQELNATPPDINLDIIDLNNKLNTPLSEREFEVLKLSLDGKTNSEIGEELFISTSTVKFHLRNTYGKLGVNNRKEALDYVVKAP</sequence>
<keyword evidence="3" id="KW-0812">Transmembrane</keyword>
<feature type="transmembrane region" description="Helical" evidence="3">
    <location>
        <begin position="739"/>
        <end position="757"/>
    </location>
</feature>
<keyword evidence="1" id="KW-0597">Phosphoprotein</keyword>
<keyword evidence="6" id="KW-1185">Reference proteome</keyword>
<dbReference type="InterPro" id="IPR011123">
    <property type="entry name" value="Y_Y_Y"/>
</dbReference>
<dbReference type="Pfam" id="PF00196">
    <property type="entry name" value="GerE"/>
    <property type="match status" value="1"/>
</dbReference>
<dbReference type="InterPro" id="IPR000792">
    <property type="entry name" value="Tscrpt_reg_LuxR_C"/>
</dbReference>
<dbReference type="Gene3D" id="1.10.10.10">
    <property type="entry name" value="Winged helix-like DNA-binding domain superfamily/Winged helix DNA-binding domain"/>
    <property type="match status" value="1"/>
</dbReference>
<gene>
    <name evidence="5" type="ORF">SAMN05421640_1686</name>
</gene>
<evidence type="ECO:0000256" key="2">
    <source>
        <dbReference type="SAM" id="Coils"/>
    </source>
</evidence>
<dbReference type="Gene3D" id="2.130.10.10">
    <property type="entry name" value="YVTN repeat-like/Quinoprotein amine dehydrogenase"/>
    <property type="match status" value="3"/>
</dbReference>
<dbReference type="RefSeq" id="WP_089356432.1">
    <property type="nucleotide sequence ID" value="NZ_FZPD01000003.1"/>
</dbReference>
<dbReference type="PRINTS" id="PR00038">
    <property type="entry name" value="HTHLUXR"/>
</dbReference>
<name>A0A239IKC5_EKHLU</name>
<dbReference type="InterPro" id="IPR011110">
    <property type="entry name" value="Reg_prop"/>
</dbReference>
<dbReference type="PANTHER" id="PTHR43547">
    <property type="entry name" value="TWO-COMPONENT HISTIDINE KINASE"/>
    <property type="match status" value="1"/>
</dbReference>
<dbReference type="AlphaFoldDB" id="A0A239IKC5"/>
<dbReference type="SMART" id="SM00421">
    <property type="entry name" value="HTH_LUXR"/>
    <property type="match status" value="1"/>
</dbReference>
<dbReference type="Gene3D" id="2.60.40.10">
    <property type="entry name" value="Immunoglobulins"/>
    <property type="match status" value="1"/>
</dbReference>
<dbReference type="GO" id="GO:0003677">
    <property type="term" value="F:DNA binding"/>
    <property type="evidence" value="ECO:0007669"/>
    <property type="project" value="InterPro"/>
</dbReference>
<dbReference type="Proteomes" id="UP000198393">
    <property type="component" value="Unassembled WGS sequence"/>
</dbReference>
<keyword evidence="2" id="KW-0175">Coiled coil</keyword>
<dbReference type="GO" id="GO:0006355">
    <property type="term" value="P:regulation of DNA-templated transcription"/>
    <property type="evidence" value="ECO:0007669"/>
    <property type="project" value="InterPro"/>
</dbReference>
<dbReference type="InterPro" id="IPR016032">
    <property type="entry name" value="Sig_transdc_resp-reg_C-effctor"/>
</dbReference>
<accession>A0A239IKC5</accession>
<keyword evidence="3" id="KW-1133">Transmembrane helix</keyword>
<dbReference type="SUPFAM" id="SSF46894">
    <property type="entry name" value="C-terminal effector domain of the bipartite response regulators"/>
    <property type="match status" value="1"/>
</dbReference>
<dbReference type="CDD" id="cd06170">
    <property type="entry name" value="LuxR_C_like"/>
    <property type="match status" value="1"/>
</dbReference>
<dbReference type="Pfam" id="PF07494">
    <property type="entry name" value="Reg_prop"/>
    <property type="match status" value="2"/>
</dbReference>
<dbReference type="InterPro" id="IPR036388">
    <property type="entry name" value="WH-like_DNA-bd_sf"/>
</dbReference>
<keyword evidence="3" id="KW-0472">Membrane</keyword>
<dbReference type="PROSITE" id="PS50043">
    <property type="entry name" value="HTH_LUXR_2"/>
    <property type="match status" value="1"/>
</dbReference>
<feature type="coiled-coil region" evidence="2">
    <location>
        <begin position="763"/>
        <end position="790"/>
    </location>
</feature>
<evidence type="ECO:0000256" key="3">
    <source>
        <dbReference type="SAM" id="Phobius"/>
    </source>
</evidence>
<protein>
    <submittedName>
        <fullName evidence="5">Two component regulator propeller</fullName>
    </submittedName>
</protein>
<dbReference type="PANTHER" id="PTHR43547:SF2">
    <property type="entry name" value="HYBRID SIGNAL TRANSDUCTION HISTIDINE KINASE C"/>
    <property type="match status" value="1"/>
</dbReference>
<evidence type="ECO:0000259" key="4">
    <source>
        <dbReference type="PROSITE" id="PS50043"/>
    </source>
</evidence>
<dbReference type="PROSITE" id="PS00622">
    <property type="entry name" value="HTH_LUXR_1"/>
    <property type="match status" value="1"/>
</dbReference>
<reference evidence="5 6" key="1">
    <citation type="submission" date="2017-06" db="EMBL/GenBank/DDBJ databases">
        <authorList>
            <person name="Kim H.J."/>
            <person name="Triplett B.A."/>
        </authorList>
    </citation>
    <scope>NUCLEOTIDE SEQUENCE [LARGE SCALE GENOMIC DNA]</scope>
    <source>
        <strain evidence="5 6">DSM 19307</strain>
    </source>
</reference>
<evidence type="ECO:0000313" key="6">
    <source>
        <dbReference type="Proteomes" id="UP000198393"/>
    </source>
</evidence>
<dbReference type="InterPro" id="IPR013783">
    <property type="entry name" value="Ig-like_fold"/>
</dbReference>
<evidence type="ECO:0000313" key="5">
    <source>
        <dbReference type="EMBL" id="SNS93503.1"/>
    </source>
</evidence>
<dbReference type="SUPFAM" id="SSF63829">
    <property type="entry name" value="Calcium-dependent phosphotriesterase"/>
    <property type="match status" value="2"/>
</dbReference>
<dbReference type="InterPro" id="IPR015943">
    <property type="entry name" value="WD40/YVTN_repeat-like_dom_sf"/>
</dbReference>
<proteinExistence type="predicted"/>